<reference evidence="3" key="3">
    <citation type="submission" date="2022-11" db="EMBL/GenBank/DDBJ databases">
        <title>Chitin-degrading and fungicidal potential of chitinolytic bacterial strains from marine environment of the Pacific Ocean regions.</title>
        <authorList>
            <person name="Pentekhina I."/>
            <person name="Nedashkovskaya O."/>
            <person name="Seitkalieva A."/>
            <person name="Podvolotskaya A."/>
            <person name="Tekutyeva L."/>
            <person name="Balabanova L."/>
        </authorList>
    </citation>
    <scope>NUCLEOTIDE SEQUENCE</scope>
    <source>
        <strain evidence="3">KMM 6838</strain>
    </source>
</reference>
<dbReference type="OrthoDB" id="8240425at2"/>
<sequence length="119" mass="13597">MYTMFTLIITLLLGTFAALIPAAWLAHRVHPLAGIIGWIAVFLMISGPTVIRWLRWRKLPTLADYKSQNPDANTKRGIQCIHCGGKRIRNWGVWNAQDTKRTHICETCNSALYRSYGKR</sequence>
<evidence type="ECO:0000313" key="3">
    <source>
        <dbReference type="EMBL" id="MCX2800627.1"/>
    </source>
</evidence>
<dbReference type="Proteomes" id="UP000076077">
    <property type="component" value="Chromosome"/>
</dbReference>
<feature type="transmembrane region" description="Helical" evidence="1">
    <location>
        <begin position="35"/>
        <end position="54"/>
    </location>
</feature>
<dbReference type="Proteomes" id="UP001209730">
    <property type="component" value="Unassembled WGS sequence"/>
</dbReference>
<dbReference type="KEGG" id="mthd:A3224_07625"/>
<organism evidence="2 4">
    <name type="scientific">Microbulbifer thermotolerans</name>
    <dbReference type="NCBI Taxonomy" id="252514"/>
    <lineage>
        <taxon>Bacteria</taxon>
        <taxon>Pseudomonadati</taxon>
        <taxon>Pseudomonadota</taxon>
        <taxon>Gammaproteobacteria</taxon>
        <taxon>Cellvibrionales</taxon>
        <taxon>Microbulbiferaceae</taxon>
        <taxon>Microbulbifer</taxon>
    </lineage>
</organism>
<protein>
    <submittedName>
        <fullName evidence="2">Uncharacterized protein</fullName>
    </submittedName>
</protein>
<keyword evidence="1" id="KW-1133">Transmembrane helix</keyword>
<reference evidence="2" key="1">
    <citation type="submission" date="2016-03" db="EMBL/GenBank/DDBJ databases">
        <authorList>
            <person name="Ploux O."/>
        </authorList>
    </citation>
    <scope>NUCLEOTIDE SEQUENCE [LARGE SCALE GENOMIC DNA]</scope>
    <source>
        <strain evidence="2">DAU221</strain>
    </source>
</reference>
<evidence type="ECO:0000313" key="2">
    <source>
        <dbReference type="EMBL" id="AMX02471.1"/>
    </source>
</evidence>
<proteinExistence type="predicted"/>
<evidence type="ECO:0000256" key="1">
    <source>
        <dbReference type="SAM" id="Phobius"/>
    </source>
</evidence>
<dbReference type="GeneID" id="76607914"/>
<name>A0A143HLS1_MICTH</name>
<dbReference type="EMBL" id="JAPHQB010000002">
    <property type="protein sequence ID" value="MCX2800627.1"/>
    <property type="molecule type" value="Genomic_DNA"/>
</dbReference>
<dbReference type="RefSeq" id="WP_067153122.1">
    <property type="nucleotide sequence ID" value="NZ_CP014864.1"/>
</dbReference>
<evidence type="ECO:0000313" key="4">
    <source>
        <dbReference type="Proteomes" id="UP000076077"/>
    </source>
</evidence>
<reference evidence="4" key="2">
    <citation type="submission" date="2016-03" db="EMBL/GenBank/DDBJ databases">
        <authorList>
            <person name="Lee Y.-S."/>
            <person name="Choi Y.-L."/>
        </authorList>
    </citation>
    <scope>NUCLEOTIDE SEQUENCE [LARGE SCALE GENOMIC DNA]</scope>
    <source>
        <strain evidence="4">DAU221</strain>
    </source>
</reference>
<gene>
    <name evidence="2" type="ORF">A3224_07625</name>
    <name evidence="3" type="ORF">OQJ68_02375</name>
</gene>
<dbReference type="AlphaFoldDB" id="A0A143HLS1"/>
<accession>A0A143HLS1</accession>
<keyword evidence="4" id="KW-1185">Reference proteome</keyword>
<dbReference type="EMBL" id="CP014864">
    <property type="protein sequence ID" value="AMX02471.1"/>
    <property type="molecule type" value="Genomic_DNA"/>
</dbReference>
<keyword evidence="1" id="KW-0812">Transmembrane</keyword>
<keyword evidence="1" id="KW-0472">Membrane</keyword>